<dbReference type="Proteomes" id="UP000824633">
    <property type="component" value="Chromosome"/>
</dbReference>
<evidence type="ECO:0000313" key="1">
    <source>
        <dbReference type="EMBL" id="BCZ49430.1"/>
    </source>
</evidence>
<keyword evidence="2" id="KW-1185">Reference proteome</keyword>
<protein>
    <submittedName>
        <fullName evidence="1">Uncharacterized protein</fullName>
    </submittedName>
</protein>
<gene>
    <name evidence="1" type="ORF">psyc5s11_54970</name>
</gene>
<organism evidence="1 2">
    <name type="scientific">Clostridium gelidum</name>
    <dbReference type="NCBI Taxonomy" id="704125"/>
    <lineage>
        <taxon>Bacteria</taxon>
        <taxon>Bacillati</taxon>
        <taxon>Bacillota</taxon>
        <taxon>Clostridia</taxon>
        <taxon>Eubacteriales</taxon>
        <taxon>Clostridiaceae</taxon>
        <taxon>Clostridium</taxon>
    </lineage>
</organism>
<proteinExistence type="predicted"/>
<name>A0ABM7TEB3_9CLOT</name>
<reference evidence="2" key="1">
    <citation type="submission" date="2021-07" db="EMBL/GenBank/DDBJ databases">
        <title>Complete genome sequencing of a Clostridium isolate.</title>
        <authorList>
            <person name="Ueki A."/>
            <person name="Tonouchi A."/>
        </authorList>
    </citation>
    <scope>NUCLEOTIDE SEQUENCE [LARGE SCALE GENOMIC DNA]</scope>
    <source>
        <strain evidence="2">C5S11</strain>
    </source>
</reference>
<evidence type="ECO:0000313" key="2">
    <source>
        <dbReference type="Proteomes" id="UP000824633"/>
    </source>
</evidence>
<dbReference type="RefSeq" id="WP_224035612.1">
    <property type="nucleotide sequence ID" value="NZ_AP024849.1"/>
</dbReference>
<dbReference type="EMBL" id="AP024849">
    <property type="protein sequence ID" value="BCZ49430.1"/>
    <property type="molecule type" value="Genomic_DNA"/>
</dbReference>
<sequence length="80" mass="8967">MDIKIKDLTQVIPNSSDLILISQNEALTGSTVEEIRDKELRREVETARGTHVTLGDRLDGINFSLIELEQKIDPIDCGVF</sequence>
<accession>A0ABM7TEB3</accession>